<name>A0ABP0B9A2_9PEZI</name>
<dbReference type="Pfam" id="PF11951">
    <property type="entry name" value="Fungal_trans_2"/>
    <property type="match status" value="1"/>
</dbReference>
<gene>
    <name evidence="7" type="ORF">SCUCBS95973_002721</name>
</gene>
<proteinExistence type="predicted"/>
<keyword evidence="4" id="KW-0238">DNA-binding</keyword>
<sequence length="422" mass="47379">MAMSVAMGGAGSHEYVLAAVWSLSAAYNVGGGGDIRRMHSAFSYYDRAVRLLQPVTPASWQDNQAYLTTIFLLAWFDIVVFDPDKWTVHLRMACGLVNSQDDVDAMWATASGRRIVHAVARLDCSNALCNRAPPMLCQRAYNLLAHEPRRNIDDSSLDQQVDAECMRLHGILGRAAHLSYHWTLGGGELDSDVDVQTRSVLSQLQDWHDRLPAALQWPRTDDGEHIDDLAILAAWLADKPPLFKKLWLHYLAITVHLYHMLDPVASGLWNASVQLARRCLLLVQVCHDADDGRPHSLYNGDMSILFVLAVVGVLIDDPGDRSWIQAYLLQHRRETLWCGYERAACLRAWWRSLDAGKRLILSQPDRQDTPLLVGSGRDGDDDNNCEYGVGNTVKVRILYEDLVTRQVQADYHEFAYCELAAG</sequence>
<dbReference type="PANTHER" id="PTHR37534">
    <property type="entry name" value="TRANSCRIPTIONAL ACTIVATOR PROTEIN UGA3"/>
    <property type="match status" value="1"/>
</dbReference>
<accession>A0ABP0B9A2</accession>
<keyword evidence="2" id="KW-0862">Zinc</keyword>
<evidence type="ECO:0000256" key="6">
    <source>
        <dbReference type="ARBA" id="ARBA00023242"/>
    </source>
</evidence>
<evidence type="ECO:0000313" key="7">
    <source>
        <dbReference type="EMBL" id="CAK7216177.1"/>
    </source>
</evidence>
<dbReference type="PANTHER" id="PTHR37534:SF7">
    <property type="entry name" value="TRANSCRIPTIONAL ACTIVATOR PROTEIN UGA3"/>
    <property type="match status" value="1"/>
</dbReference>
<evidence type="ECO:0000313" key="8">
    <source>
        <dbReference type="Proteomes" id="UP001642405"/>
    </source>
</evidence>
<keyword evidence="3" id="KW-0805">Transcription regulation</keyword>
<dbReference type="InterPro" id="IPR021858">
    <property type="entry name" value="Fun_TF"/>
</dbReference>
<comment type="subcellular location">
    <subcellularLocation>
        <location evidence="1">Nucleus</location>
    </subcellularLocation>
</comment>
<evidence type="ECO:0000256" key="2">
    <source>
        <dbReference type="ARBA" id="ARBA00022833"/>
    </source>
</evidence>
<evidence type="ECO:0008006" key="9">
    <source>
        <dbReference type="Google" id="ProtNLM"/>
    </source>
</evidence>
<protein>
    <recommendedName>
        <fullName evidence="9">C6 zinc finger domain containing protein</fullName>
    </recommendedName>
</protein>
<evidence type="ECO:0000256" key="3">
    <source>
        <dbReference type="ARBA" id="ARBA00023015"/>
    </source>
</evidence>
<organism evidence="7 8">
    <name type="scientific">Sporothrix curviconia</name>
    <dbReference type="NCBI Taxonomy" id="1260050"/>
    <lineage>
        <taxon>Eukaryota</taxon>
        <taxon>Fungi</taxon>
        <taxon>Dikarya</taxon>
        <taxon>Ascomycota</taxon>
        <taxon>Pezizomycotina</taxon>
        <taxon>Sordariomycetes</taxon>
        <taxon>Sordariomycetidae</taxon>
        <taxon>Ophiostomatales</taxon>
        <taxon>Ophiostomataceae</taxon>
        <taxon>Sporothrix</taxon>
    </lineage>
</organism>
<dbReference type="CDD" id="cd12148">
    <property type="entry name" value="fungal_TF_MHR"/>
    <property type="match status" value="1"/>
</dbReference>
<keyword evidence="5" id="KW-0804">Transcription</keyword>
<reference evidence="7 8" key="1">
    <citation type="submission" date="2024-01" db="EMBL/GenBank/DDBJ databases">
        <authorList>
            <person name="Allen C."/>
            <person name="Tagirdzhanova G."/>
        </authorList>
    </citation>
    <scope>NUCLEOTIDE SEQUENCE [LARGE SCALE GENOMIC DNA]</scope>
</reference>
<keyword evidence="8" id="KW-1185">Reference proteome</keyword>
<evidence type="ECO:0000256" key="4">
    <source>
        <dbReference type="ARBA" id="ARBA00023125"/>
    </source>
</evidence>
<comment type="caution">
    <text evidence="7">The sequence shown here is derived from an EMBL/GenBank/DDBJ whole genome shotgun (WGS) entry which is preliminary data.</text>
</comment>
<keyword evidence="6" id="KW-0539">Nucleus</keyword>
<dbReference type="Proteomes" id="UP001642405">
    <property type="component" value="Unassembled WGS sequence"/>
</dbReference>
<evidence type="ECO:0000256" key="1">
    <source>
        <dbReference type="ARBA" id="ARBA00004123"/>
    </source>
</evidence>
<evidence type="ECO:0000256" key="5">
    <source>
        <dbReference type="ARBA" id="ARBA00023163"/>
    </source>
</evidence>
<dbReference type="EMBL" id="CAWUHB010000011">
    <property type="protein sequence ID" value="CAK7216177.1"/>
    <property type="molecule type" value="Genomic_DNA"/>
</dbReference>